<dbReference type="PRINTS" id="PR00134">
    <property type="entry name" value="GLHYDRLASE10"/>
</dbReference>
<gene>
    <name evidence="16" type="ORF">HMI01_06700</name>
    <name evidence="17" type="ORF">SAMN05421668_1057</name>
</gene>
<dbReference type="SUPFAM" id="SSF49785">
    <property type="entry name" value="Galactose-binding domain-like"/>
    <property type="match status" value="3"/>
</dbReference>
<evidence type="ECO:0000256" key="3">
    <source>
        <dbReference type="ARBA" id="ARBA00007495"/>
    </source>
</evidence>
<evidence type="ECO:0000256" key="5">
    <source>
        <dbReference type="ARBA" id="ARBA00022729"/>
    </source>
</evidence>
<dbReference type="PANTHER" id="PTHR31490:SF88">
    <property type="entry name" value="BETA-XYLANASE"/>
    <property type="match status" value="1"/>
</dbReference>
<keyword evidence="6" id="KW-0677">Repeat</keyword>
<dbReference type="GO" id="GO:0031176">
    <property type="term" value="F:endo-1,4-beta-xylanase activity"/>
    <property type="evidence" value="ECO:0007669"/>
    <property type="project" value="UniProtKB-EC"/>
</dbReference>
<evidence type="ECO:0000256" key="4">
    <source>
        <dbReference type="ARBA" id="ARBA00022651"/>
    </source>
</evidence>
<dbReference type="EMBL" id="BJWJ01000004">
    <property type="protein sequence ID" value="GEM03682.1"/>
    <property type="molecule type" value="Genomic_DNA"/>
</dbReference>
<evidence type="ECO:0000256" key="12">
    <source>
        <dbReference type="RuleBase" id="RU361174"/>
    </source>
</evidence>
<dbReference type="RefSeq" id="WP_062321586.1">
    <property type="nucleotide sequence ID" value="NZ_BJWJ01000004.1"/>
</dbReference>
<name>A0A1I6R0U3_9BACI</name>
<evidence type="ECO:0000256" key="8">
    <source>
        <dbReference type="ARBA" id="ARBA00023277"/>
    </source>
</evidence>
<dbReference type="Pfam" id="PF02018">
    <property type="entry name" value="CBM_4_9"/>
    <property type="match status" value="3"/>
</dbReference>
<dbReference type="PROSITE" id="PS00591">
    <property type="entry name" value="GH10_1"/>
    <property type="match status" value="1"/>
</dbReference>
<dbReference type="InterPro" id="IPR017853">
    <property type="entry name" value="GH"/>
</dbReference>
<evidence type="ECO:0000259" key="15">
    <source>
        <dbReference type="PROSITE" id="PS51760"/>
    </source>
</evidence>
<dbReference type="SMART" id="SM00633">
    <property type="entry name" value="Glyco_10"/>
    <property type="match status" value="1"/>
</dbReference>
<evidence type="ECO:0000256" key="7">
    <source>
        <dbReference type="ARBA" id="ARBA00022801"/>
    </source>
</evidence>
<evidence type="ECO:0000313" key="19">
    <source>
        <dbReference type="Proteomes" id="UP000321773"/>
    </source>
</evidence>
<dbReference type="UniPathway" id="UPA00114"/>
<keyword evidence="8 12" id="KW-0119">Carbohydrate metabolism</keyword>
<dbReference type="InterPro" id="IPR003305">
    <property type="entry name" value="CenC_carb-bd"/>
</dbReference>
<evidence type="ECO:0000256" key="9">
    <source>
        <dbReference type="ARBA" id="ARBA00023295"/>
    </source>
</evidence>
<keyword evidence="5" id="KW-0732">Signal</keyword>
<reference evidence="16 19" key="2">
    <citation type="submission" date="2019-07" db="EMBL/GenBank/DDBJ databases">
        <title>Whole genome shotgun sequence of Halolactibacillus miurensis NBRC 100873.</title>
        <authorList>
            <person name="Hosoyama A."/>
            <person name="Uohara A."/>
            <person name="Ohji S."/>
            <person name="Ichikawa N."/>
        </authorList>
    </citation>
    <scope>NUCLEOTIDE SEQUENCE [LARGE SCALE GENOMIC DNA]</scope>
    <source>
        <strain evidence="16 19">NBRC 100873</strain>
    </source>
</reference>
<evidence type="ECO:0000256" key="10">
    <source>
        <dbReference type="ARBA" id="ARBA00023326"/>
    </source>
</evidence>
<dbReference type="Pfam" id="PF06452">
    <property type="entry name" value="CBM9_1"/>
    <property type="match status" value="1"/>
</dbReference>
<dbReference type="InterPro" id="IPR031158">
    <property type="entry name" value="GH10_AS"/>
</dbReference>
<dbReference type="Gene3D" id="2.60.120.260">
    <property type="entry name" value="Galactose-binding domain-like"/>
    <property type="match status" value="3"/>
</dbReference>
<dbReference type="OrthoDB" id="9809277at2"/>
<evidence type="ECO:0000256" key="14">
    <source>
        <dbReference type="SAM" id="Phobius"/>
    </source>
</evidence>
<dbReference type="Pfam" id="PF00331">
    <property type="entry name" value="Glyco_hydro_10"/>
    <property type="match status" value="1"/>
</dbReference>
<dbReference type="GO" id="GO:0045493">
    <property type="term" value="P:xylan catabolic process"/>
    <property type="evidence" value="ECO:0007669"/>
    <property type="project" value="UniProtKB-UniPathway"/>
</dbReference>
<dbReference type="PROSITE" id="PS51760">
    <property type="entry name" value="GH10_2"/>
    <property type="match status" value="1"/>
</dbReference>
<keyword evidence="14" id="KW-0812">Transmembrane</keyword>
<dbReference type="PANTHER" id="PTHR31490">
    <property type="entry name" value="GLYCOSYL HYDROLASE"/>
    <property type="match status" value="1"/>
</dbReference>
<evidence type="ECO:0000256" key="1">
    <source>
        <dbReference type="ARBA" id="ARBA00000681"/>
    </source>
</evidence>
<feature type="domain" description="GH10" evidence="15">
    <location>
        <begin position="519"/>
        <end position="855"/>
    </location>
</feature>
<dbReference type="Gene3D" id="2.60.40.1190">
    <property type="match status" value="1"/>
</dbReference>
<dbReference type="SUPFAM" id="SSF51445">
    <property type="entry name" value="(Trans)glycosidases"/>
    <property type="match status" value="1"/>
</dbReference>
<dbReference type="EMBL" id="FPAI01000005">
    <property type="protein sequence ID" value="SFS58283.1"/>
    <property type="molecule type" value="Genomic_DNA"/>
</dbReference>
<protein>
    <recommendedName>
        <fullName evidence="12">Beta-xylanase</fullName>
        <ecNumber evidence="12">3.2.1.8</ecNumber>
    </recommendedName>
</protein>
<dbReference type="CDD" id="cd00005">
    <property type="entry name" value="CBM9_like_1"/>
    <property type="match status" value="1"/>
</dbReference>
<dbReference type="NCBIfam" id="TIGR01167">
    <property type="entry name" value="LPXTG_anchor"/>
    <property type="match status" value="1"/>
</dbReference>
<accession>A0A1I6R0U3</accession>
<keyword evidence="14" id="KW-0472">Membrane</keyword>
<proteinExistence type="inferred from homology"/>
<dbReference type="InterPro" id="IPR008979">
    <property type="entry name" value="Galactose-bd-like_sf"/>
</dbReference>
<evidence type="ECO:0000256" key="2">
    <source>
        <dbReference type="ARBA" id="ARBA00004851"/>
    </source>
</evidence>
<organism evidence="17 18">
    <name type="scientific">Halolactibacillus miurensis</name>
    <dbReference type="NCBI Taxonomy" id="306541"/>
    <lineage>
        <taxon>Bacteria</taxon>
        <taxon>Bacillati</taxon>
        <taxon>Bacillota</taxon>
        <taxon>Bacilli</taxon>
        <taxon>Bacillales</taxon>
        <taxon>Bacillaceae</taxon>
        <taxon>Halolactibacillus</taxon>
    </lineage>
</organism>
<comment type="pathway">
    <text evidence="2">Glycan degradation; xylan degradation.</text>
</comment>
<evidence type="ECO:0000256" key="13">
    <source>
        <dbReference type="SAM" id="MobiDB-lite"/>
    </source>
</evidence>
<dbReference type="STRING" id="306541.SAMN05421668_1057"/>
<evidence type="ECO:0000313" key="17">
    <source>
        <dbReference type="EMBL" id="SFS58283.1"/>
    </source>
</evidence>
<keyword evidence="4 17" id="KW-0858">Xylan degradation</keyword>
<dbReference type="SUPFAM" id="SSF49344">
    <property type="entry name" value="CBD9-like"/>
    <property type="match status" value="1"/>
</dbReference>
<keyword evidence="7 12" id="KW-0378">Hydrolase</keyword>
<feature type="active site" description="Nucleophile" evidence="11">
    <location>
        <position position="779"/>
    </location>
</feature>
<keyword evidence="10 12" id="KW-0624">Polysaccharide degradation</keyword>
<dbReference type="InterPro" id="IPR010502">
    <property type="entry name" value="Carb-bd_dom_fam9"/>
</dbReference>
<evidence type="ECO:0000256" key="11">
    <source>
        <dbReference type="PROSITE-ProRule" id="PRU10061"/>
    </source>
</evidence>
<dbReference type="Gene3D" id="3.20.20.80">
    <property type="entry name" value="Glycosidases"/>
    <property type="match status" value="1"/>
</dbReference>
<evidence type="ECO:0000313" key="16">
    <source>
        <dbReference type="EMBL" id="GEM03682.1"/>
    </source>
</evidence>
<dbReference type="EC" id="3.2.1.8" evidence="12"/>
<dbReference type="AlphaFoldDB" id="A0A1I6R0U3"/>
<keyword evidence="14" id="KW-1133">Transmembrane helix</keyword>
<dbReference type="Proteomes" id="UP000199139">
    <property type="component" value="Unassembled WGS sequence"/>
</dbReference>
<comment type="catalytic activity">
    <reaction evidence="1 12">
        <text>Endohydrolysis of (1-&gt;4)-beta-D-xylosidic linkages in xylans.</text>
        <dbReference type="EC" id="3.2.1.8"/>
    </reaction>
</comment>
<keyword evidence="19" id="KW-1185">Reference proteome</keyword>
<dbReference type="Proteomes" id="UP000321773">
    <property type="component" value="Unassembled WGS sequence"/>
</dbReference>
<dbReference type="InterPro" id="IPR044846">
    <property type="entry name" value="GH10"/>
</dbReference>
<feature type="transmembrane region" description="Helical" evidence="14">
    <location>
        <begin position="1247"/>
        <end position="1267"/>
    </location>
</feature>
<keyword evidence="9 12" id="KW-0326">Glycosidase</keyword>
<feature type="region of interest" description="Disordered" evidence="13">
    <location>
        <begin position="1059"/>
        <end position="1104"/>
    </location>
</feature>
<evidence type="ECO:0000256" key="6">
    <source>
        <dbReference type="ARBA" id="ARBA00022737"/>
    </source>
</evidence>
<comment type="similarity">
    <text evidence="3 12">Belongs to the glycosyl hydrolase 10 (cellulase F) family.</text>
</comment>
<sequence length="1276" mass="142597">MSKQKQSKWFIYFLITLMLLPNLSPLTVYAETSDVILHHDFETDTDGWEALDWGDSTSPLTRELTETEAFSGQKSLEVSREAYNSKLSFNLTDQLIEGESYKLSFSIKLKEGTETLRLASKHSYPGTTNEYPWVIGNNEVSTEWVTFESEAIHYEPGTTEFIVYIESNQEVGTPAVYYLDDIQMIQLEGEDTPEEPEGEAVSIIKHDFETETHGWEKLSWSNEGLTTALTTDEAYTGDQSLEVTRTGFGSKLSLNLTDQLTEGETYKLSFYLKLKEGTEQLRLASKYSYPDTSNEYPWIINTKEVGTEWVRFESGEINYMPGTTEFIVYLESEQTEGTPSVYYLDDVEVVHLEKETTDDKPAAEILSPIDFESGEASGFVARGEVEDLTVTDETNHTPDGSMSLKVENRSQNWHGPSLDVYNYVDQGELYEVSAWVKMVEGSDELKLSTQVGAGDTASYNNITSAQVTANEWVNLKGTYRYSSLGGGNLSIYVEGASATSSFYLDDVTFTKLETAPIVIEDITPIKDVYQDDFLIGNAVSMSEFEGIRLELLKKHFNLVSAENAMKPSYAYDDEGNFDFNAEKLLVETAIEEGFDIHGHVLVWHQQSRDALYQDEEGNPLSREEALENMYTHIETTMAAFKDYDDHLISWDVVNEAMLDSANAPYDDWESNLRQSGWYKAIGSDYIELAFKKARETADRLGLDVVLYYNDYNDDQQNKAQSIYHMIKDINERYQEENPGELLIQGMGMQSHYNMNTNPTNVRLSMERFIELGVEIGVTELDVTAGSGGVQTAKEANRQAYIYAELFSLYKEHAEHISRVTIWGLNDATSWRAEQSPLVFDANLQSKLAYEAIMDPETFLLNYEEEQVPVREGQAIKTETTPILDGVEDGLYKEAMTLSVDRFQQAWSTATAEAKAVWDDDFLYVLVNVTNDVLDVTSANAWEQDSVEVFVDQLNSKAPNYDAAEGIGQYRVNVENVQSFGNGNVYEGFKSATKVNGTSYTVEMAIPLTNITPSNETVIGFDLQINDGEDGTRVGVATWNDTSGQGFQDPSVFGEVTLVSDDTDETPTPGEPGEETPTPGEPEEETPTPGDENSTNNDTVIGLSKAPVRVSKGETIVIEDLKATIKMPNDLPEGTTITVGTYDEETYTAANGEKLNVRGEIITVNLVFPEGFEGYEGEFKLTLGVNADADNPAVYYLGEDGWELRGGDYDEENGVIRLMVSGFSTYGVFETEVDDAAGETLPDTSTMMFNWSVIGAILLLVSAGLFRVNKRKQTVKY</sequence>
<dbReference type="GO" id="GO:0030246">
    <property type="term" value="F:carbohydrate binding"/>
    <property type="evidence" value="ECO:0007669"/>
    <property type="project" value="InterPro"/>
</dbReference>
<dbReference type="InterPro" id="IPR001000">
    <property type="entry name" value="GH10_dom"/>
</dbReference>
<evidence type="ECO:0000313" key="18">
    <source>
        <dbReference type="Proteomes" id="UP000199139"/>
    </source>
</evidence>
<reference evidence="17 18" key="1">
    <citation type="submission" date="2016-10" db="EMBL/GenBank/DDBJ databases">
        <authorList>
            <person name="de Groot N.N."/>
        </authorList>
    </citation>
    <scope>NUCLEOTIDE SEQUENCE [LARGE SCALE GENOMIC DNA]</scope>
    <source>
        <strain evidence="17 18">DSM 17074</strain>
    </source>
</reference>